<gene>
    <name evidence="1" type="ORF">PPENT_87.1.T1450121</name>
</gene>
<protein>
    <submittedName>
        <fullName evidence="1">Uncharacterized protein</fullName>
    </submittedName>
</protein>
<evidence type="ECO:0000313" key="2">
    <source>
        <dbReference type="Proteomes" id="UP000689195"/>
    </source>
</evidence>
<organism evidence="1 2">
    <name type="scientific">Paramecium pentaurelia</name>
    <dbReference type="NCBI Taxonomy" id="43138"/>
    <lineage>
        <taxon>Eukaryota</taxon>
        <taxon>Sar</taxon>
        <taxon>Alveolata</taxon>
        <taxon>Ciliophora</taxon>
        <taxon>Intramacronucleata</taxon>
        <taxon>Oligohymenophorea</taxon>
        <taxon>Peniculida</taxon>
        <taxon>Parameciidae</taxon>
        <taxon>Paramecium</taxon>
    </lineage>
</organism>
<sequence>MNQNLIYLEEMIQRNSFILYLYIIRFPTNLQEQQQLIQIIKNQNIQIIYYFGTQSFIFENLHVPNISLEKEEQREQVIQKMKTELTKQNNNIGLMCTKTCEKSLQIYFHYMVQIEQRKFEDFNFKLFEQIWTQEQLKLMYEQINNNKKITIFDYNLLLTNSNIGSQISREQIQSQVVSSEQPQKELISQSLNDDNLMQKGSQQQSSIQQKSNILGLDDQVISEILPVSHFFQNSQLSEITNSENNIRSTQHSLRFESKYQLPQSITFVNFIPKNGFRCLE</sequence>
<accession>A0A8S1Y2P3</accession>
<comment type="caution">
    <text evidence="1">The sequence shown here is derived from an EMBL/GenBank/DDBJ whole genome shotgun (WGS) entry which is preliminary data.</text>
</comment>
<keyword evidence="2" id="KW-1185">Reference proteome</keyword>
<proteinExistence type="predicted"/>
<name>A0A8S1Y2P3_9CILI</name>
<dbReference type="Proteomes" id="UP000689195">
    <property type="component" value="Unassembled WGS sequence"/>
</dbReference>
<dbReference type="OrthoDB" id="307138at2759"/>
<dbReference type="EMBL" id="CAJJDO010000145">
    <property type="protein sequence ID" value="CAD8206918.1"/>
    <property type="molecule type" value="Genomic_DNA"/>
</dbReference>
<reference evidence="1" key="1">
    <citation type="submission" date="2021-01" db="EMBL/GenBank/DDBJ databases">
        <authorList>
            <consortium name="Genoscope - CEA"/>
            <person name="William W."/>
        </authorList>
    </citation>
    <scope>NUCLEOTIDE SEQUENCE</scope>
</reference>
<dbReference type="AlphaFoldDB" id="A0A8S1Y2P3"/>
<evidence type="ECO:0000313" key="1">
    <source>
        <dbReference type="EMBL" id="CAD8206918.1"/>
    </source>
</evidence>